<dbReference type="OrthoDB" id="366284at2759"/>
<dbReference type="PANTHER" id="PTHR46421:SF1">
    <property type="entry name" value="PROGRAMMED CELL DEATH PROTEIN 2-LIKE"/>
    <property type="match status" value="1"/>
</dbReference>
<dbReference type="PANTHER" id="PTHR46421">
    <property type="entry name" value="PROGRAMMED CELL DEATH PROTEIN 2-LIKE"/>
    <property type="match status" value="1"/>
</dbReference>
<dbReference type="EMBL" id="CDMY01000367">
    <property type="protein sequence ID" value="CEM06605.1"/>
    <property type="molecule type" value="Genomic_DNA"/>
</dbReference>
<dbReference type="STRING" id="1169540.A0A0G4F3V5"/>
<organism evidence="3 4">
    <name type="scientific">Vitrella brassicaformis (strain CCMP3155)</name>
    <dbReference type="NCBI Taxonomy" id="1169540"/>
    <lineage>
        <taxon>Eukaryota</taxon>
        <taxon>Sar</taxon>
        <taxon>Alveolata</taxon>
        <taxon>Colpodellida</taxon>
        <taxon>Vitrellaceae</taxon>
        <taxon>Vitrella</taxon>
    </lineage>
</organism>
<evidence type="ECO:0000259" key="2">
    <source>
        <dbReference type="Pfam" id="PF04194"/>
    </source>
</evidence>
<feature type="region of interest" description="Disordered" evidence="1">
    <location>
        <begin position="175"/>
        <end position="319"/>
    </location>
</feature>
<feature type="region of interest" description="Disordered" evidence="1">
    <location>
        <begin position="116"/>
        <end position="143"/>
    </location>
</feature>
<evidence type="ECO:0000313" key="3">
    <source>
        <dbReference type="EMBL" id="CEM06605.1"/>
    </source>
</evidence>
<dbReference type="InParanoid" id="A0A0G4F3V5"/>
<sequence>MTTKKSSTSGDVLLGFVGPPLSASEATDPSVSRIGGKPAWLGEAPLESSLRCGICVGDLTFVAQMDTTYESSHHRVLYLFTCLHHLDTAASAAFPKPCCLYTQGWKAIRVKRTAALQATTPPVEERKTDPPGSGGTTGSASENVAADIVSYDDWGANVDDELEALIDKVTNWQPSAASTTQEKQQTAASQASASAAHATPTDEPTSSLPVYGYSLSVDEEPYHPGDQGAKSPEEESDEDELEDDDKAAASDAHVMQLYKRYCNDSSQQPPPPPPQQASKTADTKRPERRGSTSSFDDNEGNERDGSEVMGEEPYEADDPDVRALRAFQLRVARSPQQVVRYSFGGTPLWLKARDKEPGGGDGERCGACGGRRVFEMQLLPTLLTQLQSRLGHLLAEERKREAGGDGGETAEGVRSCMWDLSRVASGEWGTVVVMSCEADCGGDGDGRVEEGVVVQEEA</sequence>
<name>A0A0G4F3V5_VITBC</name>
<dbReference type="GO" id="GO:0005737">
    <property type="term" value="C:cytoplasm"/>
    <property type="evidence" value="ECO:0007669"/>
    <property type="project" value="InterPro"/>
</dbReference>
<evidence type="ECO:0000256" key="1">
    <source>
        <dbReference type="SAM" id="MobiDB-lite"/>
    </source>
</evidence>
<accession>A0A0G4F3V5</accession>
<protein>
    <recommendedName>
        <fullName evidence="2">Programmed cell death protein 2 C-terminal domain-containing protein</fullName>
    </recommendedName>
</protein>
<dbReference type="InterPro" id="IPR007320">
    <property type="entry name" value="PDCD2_C"/>
</dbReference>
<feature type="compositionally biased region" description="Low complexity" evidence="1">
    <location>
        <begin position="175"/>
        <end position="199"/>
    </location>
</feature>
<dbReference type="Pfam" id="PF04194">
    <property type="entry name" value="PDCD2_C"/>
    <property type="match status" value="1"/>
</dbReference>
<dbReference type="InterPro" id="IPR052815">
    <property type="entry name" value="PDCD2-like_regulator"/>
</dbReference>
<proteinExistence type="predicted"/>
<reference evidence="3 4" key="1">
    <citation type="submission" date="2014-11" db="EMBL/GenBank/DDBJ databases">
        <authorList>
            <person name="Zhu J."/>
            <person name="Qi W."/>
            <person name="Song R."/>
        </authorList>
    </citation>
    <scope>NUCLEOTIDE SEQUENCE [LARGE SCALE GENOMIC DNA]</scope>
</reference>
<gene>
    <name evidence="3" type="ORF">Vbra_14385</name>
</gene>
<feature type="compositionally biased region" description="Acidic residues" evidence="1">
    <location>
        <begin position="234"/>
        <end position="245"/>
    </location>
</feature>
<feature type="compositionally biased region" description="Basic and acidic residues" evidence="1">
    <location>
        <begin position="281"/>
        <end position="290"/>
    </location>
</feature>
<dbReference type="OMA" id="MPGPWAD"/>
<feature type="domain" description="Programmed cell death protein 2 C-terminal" evidence="2">
    <location>
        <begin position="325"/>
        <end position="456"/>
    </location>
</feature>
<dbReference type="Proteomes" id="UP000041254">
    <property type="component" value="Unassembled WGS sequence"/>
</dbReference>
<dbReference type="AlphaFoldDB" id="A0A0G4F3V5"/>
<keyword evidence="4" id="KW-1185">Reference proteome</keyword>
<feature type="compositionally biased region" description="Acidic residues" evidence="1">
    <location>
        <begin position="309"/>
        <end position="318"/>
    </location>
</feature>
<dbReference type="VEuPathDB" id="CryptoDB:Vbra_14385"/>
<evidence type="ECO:0000313" key="4">
    <source>
        <dbReference type="Proteomes" id="UP000041254"/>
    </source>
</evidence>